<keyword evidence="1" id="KW-0808">Transferase</keyword>
<evidence type="ECO:0000256" key="1">
    <source>
        <dbReference type="ARBA" id="ARBA00022679"/>
    </source>
</evidence>
<evidence type="ECO:0000256" key="2">
    <source>
        <dbReference type="ARBA" id="ARBA00022777"/>
    </source>
</evidence>
<accession>A0ABR7UZ20</accession>
<dbReference type="PANTHER" id="PTHR10584">
    <property type="entry name" value="SUGAR KINASE"/>
    <property type="match status" value="1"/>
</dbReference>
<dbReference type="Pfam" id="PF00294">
    <property type="entry name" value="PfkB"/>
    <property type="match status" value="1"/>
</dbReference>
<organism evidence="4 5">
    <name type="scientific">Maribacter aquimaris</name>
    <dbReference type="NCBI Taxonomy" id="2737171"/>
    <lineage>
        <taxon>Bacteria</taxon>
        <taxon>Pseudomonadati</taxon>
        <taxon>Bacteroidota</taxon>
        <taxon>Flavobacteriia</taxon>
        <taxon>Flavobacteriales</taxon>
        <taxon>Flavobacteriaceae</taxon>
        <taxon>Maribacter</taxon>
    </lineage>
</organism>
<dbReference type="SUPFAM" id="SSF53613">
    <property type="entry name" value="Ribokinase-like"/>
    <property type="match status" value="1"/>
</dbReference>
<comment type="caution">
    <text evidence="4">The sequence shown here is derived from an EMBL/GenBank/DDBJ whole genome shotgun (WGS) entry which is preliminary data.</text>
</comment>
<gene>
    <name evidence="4" type="ORF">HPE56_08605</name>
</gene>
<evidence type="ECO:0000313" key="5">
    <source>
        <dbReference type="Proteomes" id="UP001166021"/>
    </source>
</evidence>
<dbReference type="EMBL" id="JABTCF010000004">
    <property type="protein sequence ID" value="MBD0777852.1"/>
    <property type="molecule type" value="Genomic_DNA"/>
</dbReference>
<dbReference type="Gene3D" id="3.40.1190.20">
    <property type="match status" value="1"/>
</dbReference>
<proteinExistence type="predicted"/>
<dbReference type="Proteomes" id="UP001166021">
    <property type="component" value="Unassembled WGS sequence"/>
</dbReference>
<name>A0ABR7UZ20_9FLAO</name>
<protein>
    <recommendedName>
        <fullName evidence="3">Carbohydrate kinase PfkB domain-containing protein</fullName>
    </recommendedName>
</protein>
<evidence type="ECO:0000313" key="4">
    <source>
        <dbReference type="EMBL" id="MBD0777852.1"/>
    </source>
</evidence>
<evidence type="ECO:0000259" key="3">
    <source>
        <dbReference type="Pfam" id="PF00294"/>
    </source>
</evidence>
<keyword evidence="5" id="KW-1185">Reference proteome</keyword>
<keyword evidence="2" id="KW-0418">Kinase</keyword>
<dbReference type="InterPro" id="IPR011611">
    <property type="entry name" value="PfkB_dom"/>
</dbReference>
<dbReference type="PANTHER" id="PTHR10584:SF166">
    <property type="entry name" value="RIBOKINASE"/>
    <property type="match status" value="1"/>
</dbReference>
<dbReference type="RefSeq" id="WP_188243363.1">
    <property type="nucleotide sequence ID" value="NZ_JABTCF010000004.1"/>
</dbReference>
<feature type="domain" description="Carbohydrate kinase PfkB" evidence="3">
    <location>
        <begin position="3"/>
        <end position="64"/>
    </location>
</feature>
<sequence length="87" mass="9831">MGVLNVVITLESKGALIFIGQRSAPLPYPLVTVKDTTAAGDCFKGYLAVALSKNKSMKEAVSLAYKRRHQIRLQEWERSHHFPFDRK</sequence>
<dbReference type="InterPro" id="IPR029056">
    <property type="entry name" value="Ribokinase-like"/>
</dbReference>
<reference evidence="4" key="1">
    <citation type="submission" date="2020-05" db="EMBL/GenBank/DDBJ databases">
        <title>The draft genome sequence of Maribacter sp. ANRC-HE7.</title>
        <authorList>
            <person name="Mu L."/>
        </authorList>
    </citation>
    <scope>NUCLEOTIDE SEQUENCE</scope>
    <source>
        <strain evidence="4">ANRC-HE7</strain>
    </source>
</reference>